<feature type="non-terminal residue" evidence="3">
    <location>
        <position position="329"/>
    </location>
</feature>
<reference evidence="3 4" key="1">
    <citation type="journal article" date="2015" name="Genome Biol. Evol.">
        <title>Comparative Genomics of a Bacterivorous Green Alga Reveals Evolutionary Causalities and Consequences of Phago-Mixotrophic Mode of Nutrition.</title>
        <authorList>
            <person name="Burns J.A."/>
            <person name="Paasch A."/>
            <person name="Narechania A."/>
            <person name="Kim E."/>
        </authorList>
    </citation>
    <scope>NUCLEOTIDE SEQUENCE [LARGE SCALE GENOMIC DNA]</scope>
    <source>
        <strain evidence="3 4">PLY_AMNH</strain>
    </source>
</reference>
<dbReference type="SUPFAM" id="SSF56112">
    <property type="entry name" value="Protein kinase-like (PK-like)"/>
    <property type="match status" value="1"/>
</dbReference>
<dbReference type="Pfam" id="PF03109">
    <property type="entry name" value="ABC1"/>
    <property type="match status" value="1"/>
</dbReference>
<dbReference type="CDD" id="cd05121">
    <property type="entry name" value="ABC1_ADCK3-like"/>
    <property type="match status" value="1"/>
</dbReference>
<dbReference type="InterPro" id="IPR011009">
    <property type="entry name" value="Kinase-like_dom_sf"/>
</dbReference>
<dbReference type="Proteomes" id="UP001190700">
    <property type="component" value="Unassembled WGS sequence"/>
</dbReference>
<evidence type="ECO:0000256" key="1">
    <source>
        <dbReference type="ARBA" id="ARBA00009670"/>
    </source>
</evidence>
<comment type="caution">
    <text evidence="3">The sequence shown here is derived from an EMBL/GenBank/DDBJ whole genome shotgun (WGS) entry which is preliminary data.</text>
</comment>
<dbReference type="PANTHER" id="PTHR10566:SF113">
    <property type="entry name" value="PROTEIN ACTIVITY OF BC1 COMPLEX KINASE 7, CHLOROPLASTIC"/>
    <property type="match status" value="1"/>
</dbReference>
<accession>A0AAE0CI69</accession>
<keyword evidence="4" id="KW-1185">Reference proteome</keyword>
<dbReference type="InterPro" id="IPR050154">
    <property type="entry name" value="UbiB_kinase"/>
</dbReference>
<comment type="similarity">
    <text evidence="1">Belongs to the protein kinase superfamily. ADCK protein kinase family.</text>
</comment>
<evidence type="ECO:0000259" key="2">
    <source>
        <dbReference type="Pfam" id="PF03109"/>
    </source>
</evidence>
<evidence type="ECO:0000313" key="3">
    <source>
        <dbReference type="EMBL" id="KAK3254340.1"/>
    </source>
</evidence>
<feature type="non-terminal residue" evidence="3">
    <location>
        <position position="1"/>
    </location>
</feature>
<protein>
    <recommendedName>
        <fullName evidence="2">ABC1 atypical kinase-like domain-containing protein</fullName>
    </recommendedName>
</protein>
<dbReference type="PANTHER" id="PTHR10566">
    <property type="entry name" value="CHAPERONE-ACTIVITY OF BC1 COMPLEX CABC1 -RELATED"/>
    <property type="match status" value="1"/>
</dbReference>
<name>A0AAE0CI69_9CHLO</name>
<dbReference type="AlphaFoldDB" id="A0AAE0CI69"/>
<dbReference type="InterPro" id="IPR004147">
    <property type="entry name" value="ABC1_dom"/>
</dbReference>
<sequence length="329" mass="35482">RRLPGLTRYSAGCRVERYSIACRAGVTAPSAGPGGASVACRARRYSRPPAGPQRYKRRLRLKHRACRARYSAACPGQRYSVACRAVSPAGPSVTELLAGPSMAPAGPSVAASPTCRARNEAQSMSAFKQSVTHLPHVLVPQVYQELTTSKVLTTGWINGVHLSEAPPRQMQNIVHIGLQCYLSQLLNTGFFHSDPHPGNLMVTPNGQLAILDYGSMTSVSSEMKYGLVDLLAHAFHQDYGALYTDMETIGLVEPGQDPNKIIPKLARLLHSTTDSQPLTSDLSAEIDYAGLAHQAVALILELELKLPPSLMGIFKAVTMLEGFALEVQP</sequence>
<evidence type="ECO:0000313" key="4">
    <source>
        <dbReference type="Proteomes" id="UP001190700"/>
    </source>
</evidence>
<feature type="domain" description="ABC1 atypical kinase-like" evidence="2">
    <location>
        <begin position="118"/>
        <end position="242"/>
    </location>
</feature>
<proteinExistence type="inferred from homology"/>
<organism evidence="3 4">
    <name type="scientific">Cymbomonas tetramitiformis</name>
    <dbReference type="NCBI Taxonomy" id="36881"/>
    <lineage>
        <taxon>Eukaryota</taxon>
        <taxon>Viridiplantae</taxon>
        <taxon>Chlorophyta</taxon>
        <taxon>Pyramimonadophyceae</taxon>
        <taxon>Pyramimonadales</taxon>
        <taxon>Pyramimonadaceae</taxon>
        <taxon>Cymbomonas</taxon>
    </lineage>
</organism>
<gene>
    <name evidence="3" type="ORF">CYMTET_36444</name>
</gene>
<dbReference type="EMBL" id="LGRX02023716">
    <property type="protein sequence ID" value="KAK3254340.1"/>
    <property type="molecule type" value="Genomic_DNA"/>
</dbReference>